<dbReference type="RefSeq" id="WP_311632079.1">
    <property type="nucleotide sequence ID" value="NZ_JAVREN010000031.1"/>
</dbReference>
<protein>
    <submittedName>
        <fullName evidence="8">Serine/threonine-protein kinase</fullName>
        <ecNumber evidence="8">2.7.11.1</ecNumber>
    </submittedName>
</protein>
<name>A0ABU2LC11_9ACTN</name>
<feature type="binding site" evidence="5">
    <location>
        <position position="47"/>
    </location>
    <ligand>
        <name>ATP</name>
        <dbReference type="ChEBI" id="CHEBI:30616"/>
    </ligand>
</feature>
<evidence type="ECO:0000259" key="7">
    <source>
        <dbReference type="PROSITE" id="PS50011"/>
    </source>
</evidence>
<dbReference type="PROSITE" id="PS00108">
    <property type="entry name" value="PROTEIN_KINASE_ST"/>
    <property type="match status" value="1"/>
</dbReference>
<proteinExistence type="predicted"/>
<keyword evidence="1 8" id="KW-0808">Transferase</keyword>
<dbReference type="EC" id="2.7.11.1" evidence="8"/>
<feature type="domain" description="Protein kinase" evidence="7">
    <location>
        <begin position="19"/>
        <end position="274"/>
    </location>
</feature>
<feature type="compositionally biased region" description="Low complexity" evidence="6">
    <location>
        <begin position="322"/>
        <end position="338"/>
    </location>
</feature>
<evidence type="ECO:0000313" key="9">
    <source>
        <dbReference type="Proteomes" id="UP001183388"/>
    </source>
</evidence>
<dbReference type="SMART" id="SM00220">
    <property type="entry name" value="S_TKc"/>
    <property type="match status" value="1"/>
</dbReference>
<dbReference type="EMBL" id="JAVREN010000031">
    <property type="protein sequence ID" value="MDT0309124.1"/>
    <property type="molecule type" value="Genomic_DNA"/>
</dbReference>
<dbReference type="PROSITE" id="PS00107">
    <property type="entry name" value="PROTEIN_KINASE_ATP"/>
    <property type="match status" value="1"/>
</dbReference>
<gene>
    <name evidence="8" type="ORF">RM780_19470</name>
</gene>
<dbReference type="PROSITE" id="PS50011">
    <property type="entry name" value="PROTEIN_KINASE_DOM"/>
    <property type="match status" value="1"/>
</dbReference>
<feature type="compositionally biased region" description="Low complexity" evidence="6">
    <location>
        <begin position="347"/>
        <end position="356"/>
    </location>
</feature>
<feature type="compositionally biased region" description="Pro residues" evidence="6">
    <location>
        <begin position="390"/>
        <end position="399"/>
    </location>
</feature>
<dbReference type="InterPro" id="IPR017441">
    <property type="entry name" value="Protein_kinase_ATP_BS"/>
</dbReference>
<evidence type="ECO:0000256" key="6">
    <source>
        <dbReference type="SAM" id="MobiDB-lite"/>
    </source>
</evidence>
<evidence type="ECO:0000256" key="1">
    <source>
        <dbReference type="ARBA" id="ARBA00022679"/>
    </source>
</evidence>
<evidence type="ECO:0000256" key="5">
    <source>
        <dbReference type="PROSITE-ProRule" id="PRU10141"/>
    </source>
</evidence>
<dbReference type="Gene3D" id="1.10.510.10">
    <property type="entry name" value="Transferase(Phosphotransferase) domain 1"/>
    <property type="match status" value="1"/>
</dbReference>
<organism evidence="8 9">
    <name type="scientific">Streptomyces boetiae</name>
    <dbReference type="NCBI Taxonomy" id="3075541"/>
    <lineage>
        <taxon>Bacteria</taxon>
        <taxon>Bacillati</taxon>
        <taxon>Actinomycetota</taxon>
        <taxon>Actinomycetes</taxon>
        <taxon>Kitasatosporales</taxon>
        <taxon>Streptomycetaceae</taxon>
        <taxon>Streptomyces</taxon>
    </lineage>
</organism>
<dbReference type="CDD" id="cd14014">
    <property type="entry name" value="STKc_PknB_like"/>
    <property type="match status" value="1"/>
</dbReference>
<keyword evidence="3 8" id="KW-0418">Kinase</keyword>
<sequence length="636" mass="63391">MTEALAALSGDDPQTVGPYRVLRRLGRGGMGRVYLARSAGGRTVALKVVHRHFAADERFRARFAREVTAARAVGGAWTAPVLDADPAAEIPWVATGYVAGPDLHAAVRAHGPLPERTLRALGAGLAEALATVHARGLVHRDVKPSNVLLALEGPRLIDFGIARATDATAQLTATGVAVGSPGYMSPEQVVGGEVGPATDVFAFGAVMAFAAGGSAPFPGDTPAQLLYQVVHEQPRLDEVPGWLRELVAACLEKDPARRPAPAHLTATCGDAPSLVTPGWLPQPIVEEATRHAITLLNLEAAPLPAPTTEPAAGSPDAPPVQGPAAGWPAAAAPTEARATGSQPGIPPGTAQAPAGAGAPGSPPGAAPGDAQVPVPGSPLAHAQTGAFSPWPGPQTPPPGAAQASGSWPGGAQAGPSGGAGVTDPRLGMAVPAGGSHAYGADTVGETAAGARTVPSVARRRRWRTVAAAVVAVASLGVGGAWLVGAFDGEGGEPTPNPTGGDTGGSGGESGGGDGRLPQAFAGEWEGTMEPIPGLNGGTIAVVLADGATGEELGTVTTVDAMGLSTCVDRLTLQETGESQVVLRAEHDPEASTGGRPFCTEGTHEAVLRLDENGVLSYDPTGDGAPGRLTRSGGGGG</sequence>
<dbReference type="InterPro" id="IPR008271">
    <property type="entry name" value="Ser/Thr_kinase_AS"/>
</dbReference>
<feature type="compositionally biased region" description="Gly residues" evidence="6">
    <location>
        <begin position="407"/>
        <end position="420"/>
    </location>
</feature>
<dbReference type="PANTHER" id="PTHR43289:SF34">
    <property type="entry name" value="SERINE_THREONINE-PROTEIN KINASE YBDM-RELATED"/>
    <property type="match status" value="1"/>
</dbReference>
<dbReference type="Pfam" id="PF00069">
    <property type="entry name" value="Pkinase"/>
    <property type="match status" value="1"/>
</dbReference>
<keyword evidence="2 5" id="KW-0547">Nucleotide-binding</keyword>
<feature type="compositionally biased region" description="Gly residues" evidence="6">
    <location>
        <begin position="500"/>
        <end position="514"/>
    </location>
</feature>
<evidence type="ECO:0000313" key="8">
    <source>
        <dbReference type="EMBL" id="MDT0309124.1"/>
    </source>
</evidence>
<keyword evidence="9" id="KW-1185">Reference proteome</keyword>
<dbReference type="InterPro" id="IPR000719">
    <property type="entry name" value="Prot_kinase_dom"/>
</dbReference>
<feature type="region of interest" description="Disordered" evidence="6">
    <location>
        <begin position="614"/>
        <end position="636"/>
    </location>
</feature>
<evidence type="ECO:0000256" key="2">
    <source>
        <dbReference type="ARBA" id="ARBA00022741"/>
    </source>
</evidence>
<dbReference type="InterPro" id="IPR011009">
    <property type="entry name" value="Kinase-like_dom_sf"/>
</dbReference>
<evidence type="ECO:0000256" key="3">
    <source>
        <dbReference type="ARBA" id="ARBA00022777"/>
    </source>
</evidence>
<accession>A0ABU2LC11</accession>
<dbReference type="Proteomes" id="UP001183388">
    <property type="component" value="Unassembled WGS sequence"/>
</dbReference>
<feature type="region of interest" description="Disordered" evidence="6">
    <location>
        <begin position="486"/>
        <end position="518"/>
    </location>
</feature>
<dbReference type="GO" id="GO:0004674">
    <property type="term" value="F:protein serine/threonine kinase activity"/>
    <property type="evidence" value="ECO:0007669"/>
    <property type="project" value="UniProtKB-EC"/>
</dbReference>
<reference evidence="9" key="1">
    <citation type="submission" date="2023-07" db="EMBL/GenBank/DDBJ databases">
        <title>30 novel species of actinomycetes from the DSMZ collection.</title>
        <authorList>
            <person name="Nouioui I."/>
        </authorList>
    </citation>
    <scope>NUCLEOTIDE SEQUENCE [LARGE SCALE GENOMIC DNA]</scope>
    <source>
        <strain evidence="9">DSM 44917</strain>
    </source>
</reference>
<feature type="region of interest" description="Disordered" evidence="6">
    <location>
        <begin position="304"/>
        <end position="427"/>
    </location>
</feature>
<dbReference type="SUPFAM" id="SSF56112">
    <property type="entry name" value="Protein kinase-like (PK-like)"/>
    <property type="match status" value="1"/>
</dbReference>
<keyword evidence="4 5" id="KW-0067">ATP-binding</keyword>
<dbReference type="Gene3D" id="3.30.200.20">
    <property type="entry name" value="Phosphorylase Kinase, domain 1"/>
    <property type="match status" value="1"/>
</dbReference>
<dbReference type="PANTHER" id="PTHR43289">
    <property type="entry name" value="MITOGEN-ACTIVATED PROTEIN KINASE KINASE KINASE 20-RELATED"/>
    <property type="match status" value="1"/>
</dbReference>
<comment type="caution">
    <text evidence="8">The sequence shown here is derived from an EMBL/GenBank/DDBJ whole genome shotgun (WGS) entry which is preliminary data.</text>
</comment>
<evidence type="ECO:0000256" key="4">
    <source>
        <dbReference type="ARBA" id="ARBA00022840"/>
    </source>
</evidence>